<dbReference type="EMBL" id="FRCS01000004">
    <property type="protein sequence ID" value="SHN25156.1"/>
    <property type="molecule type" value="Genomic_DNA"/>
</dbReference>
<dbReference type="AlphaFoldDB" id="A0A1M7Q4B1"/>
<feature type="chain" id="PRO_5012816792" evidence="1">
    <location>
        <begin position="29"/>
        <end position="284"/>
    </location>
</feature>
<keyword evidence="3" id="KW-1185">Reference proteome</keyword>
<feature type="signal peptide" evidence="1">
    <location>
        <begin position="1"/>
        <end position="28"/>
    </location>
</feature>
<evidence type="ECO:0000313" key="2">
    <source>
        <dbReference type="EMBL" id="SHN25156.1"/>
    </source>
</evidence>
<dbReference type="OrthoDB" id="4334613at2"/>
<reference evidence="2 3" key="1">
    <citation type="submission" date="2016-11" db="EMBL/GenBank/DDBJ databases">
        <authorList>
            <person name="Jaros S."/>
            <person name="Januszkiewicz K."/>
            <person name="Wedrychowicz H."/>
        </authorList>
    </citation>
    <scope>NUCLEOTIDE SEQUENCE [LARGE SCALE GENOMIC DNA]</scope>
    <source>
        <strain evidence="2 3">DSM 46144</strain>
    </source>
</reference>
<dbReference type="RefSeq" id="WP_143175219.1">
    <property type="nucleotide sequence ID" value="NZ_FRCS01000004.1"/>
</dbReference>
<accession>A0A1M7Q4B1</accession>
<keyword evidence="1" id="KW-0732">Signal</keyword>
<sequence>MKVIPMFALLAFAVVASLVVLPASPASAAIPGLHDVEVQAAFGAPGRQISGSAQCPAGESLLSIGAGNADLTGFGHSSQSPGVARAVGAPIRPSPLNFLFLQATCAPFAQVPAGTVTVVAVAPASTSTLRTATARCRPGEIAYGGGGYLVPAQSTNPSLGGSRMVGSMVTADGTGWRVTVHTRQLTDTLHVRALCARLPGALLAPAVQAPRTVLVTTAGGYHSCPSSMQPLSGGAYIDNGSGGDSASARLEYSNRVPHPSRNGWFAAANNMQANDRLFVRVLCI</sequence>
<protein>
    <submittedName>
        <fullName evidence="2">Uncharacterized protein</fullName>
    </submittedName>
</protein>
<name>A0A1M7Q4B1_9ACTN</name>
<evidence type="ECO:0000313" key="3">
    <source>
        <dbReference type="Proteomes" id="UP000184440"/>
    </source>
</evidence>
<dbReference type="Proteomes" id="UP000184440">
    <property type="component" value="Unassembled WGS sequence"/>
</dbReference>
<gene>
    <name evidence="2" type="ORF">SAMN05443668_104135</name>
</gene>
<proteinExistence type="predicted"/>
<evidence type="ECO:0000256" key="1">
    <source>
        <dbReference type="SAM" id="SignalP"/>
    </source>
</evidence>
<organism evidence="2 3">
    <name type="scientific">Cryptosporangium aurantiacum</name>
    <dbReference type="NCBI Taxonomy" id="134849"/>
    <lineage>
        <taxon>Bacteria</taxon>
        <taxon>Bacillati</taxon>
        <taxon>Actinomycetota</taxon>
        <taxon>Actinomycetes</taxon>
        <taxon>Cryptosporangiales</taxon>
        <taxon>Cryptosporangiaceae</taxon>
        <taxon>Cryptosporangium</taxon>
    </lineage>
</organism>